<dbReference type="InterPro" id="IPR043535">
    <property type="entry name" value="TEDC1"/>
</dbReference>
<evidence type="ECO:0000313" key="3">
    <source>
        <dbReference type="Proteomes" id="UP000053119"/>
    </source>
</evidence>
<feature type="non-terminal residue" evidence="2">
    <location>
        <position position="1"/>
    </location>
</feature>
<dbReference type="PANTHER" id="PTHR35076">
    <property type="entry name" value="TUBULIN EPSILON AND DELTA COMPLEX PROTEIN 1"/>
    <property type="match status" value="1"/>
</dbReference>
<accession>A0A091JN70</accession>
<dbReference type="Proteomes" id="UP000053119">
    <property type="component" value="Unassembled WGS sequence"/>
</dbReference>
<dbReference type="EMBL" id="KK502178">
    <property type="protein sequence ID" value="KFP21373.1"/>
    <property type="molecule type" value="Genomic_DNA"/>
</dbReference>
<keyword evidence="3" id="KW-1185">Reference proteome</keyword>
<proteinExistence type="predicted"/>
<name>A0A091JN70_EGRGA</name>
<evidence type="ECO:0000313" key="2">
    <source>
        <dbReference type="EMBL" id="KFP21373.1"/>
    </source>
</evidence>
<feature type="non-terminal residue" evidence="2">
    <location>
        <position position="152"/>
    </location>
</feature>
<dbReference type="InterPro" id="IPR027996">
    <property type="entry name" value="TEDC1_dom"/>
</dbReference>
<protein>
    <submittedName>
        <fullName evidence="2">Uncharacterized protein C14orf80</fullName>
    </submittedName>
</protein>
<evidence type="ECO:0000259" key="1">
    <source>
        <dbReference type="Pfam" id="PF14970"/>
    </source>
</evidence>
<sequence>QIRFVKSALWYHGYGRPELYQLPSDGSAGSRELLLAFSWLLHRLSLLEQLLARNRVKTGDETSVCTVSLFVSFHPISPEYGIEDRVDIRYLQWLNGRLRFQWQSLHAQHQEQCKLLHKIHLFTSGSHMDQIVGHFSVTETDLVRQPENYKQV</sequence>
<dbReference type="Pfam" id="PF14970">
    <property type="entry name" value="TEDC1"/>
    <property type="match status" value="1"/>
</dbReference>
<reference evidence="2 3" key="1">
    <citation type="submission" date="2014-04" db="EMBL/GenBank/DDBJ databases">
        <title>Genome evolution of avian class.</title>
        <authorList>
            <person name="Zhang G."/>
            <person name="Li C."/>
        </authorList>
    </citation>
    <scope>NUCLEOTIDE SEQUENCE [LARGE SCALE GENOMIC DNA]</scope>
    <source>
        <strain evidence="2">BGI_Z169</strain>
    </source>
</reference>
<dbReference type="AlphaFoldDB" id="A0A091JN70"/>
<feature type="domain" description="Tubulin epsilon and delta complex protein 1" evidence="1">
    <location>
        <begin position="13"/>
        <end position="151"/>
    </location>
</feature>
<dbReference type="PANTHER" id="PTHR35076:SF1">
    <property type="entry name" value="TUBULIN EPSILON AND DELTA COMPLEX PROTEIN 1"/>
    <property type="match status" value="1"/>
</dbReference>
<gene>
    <name evidence="2" type="ORF">Z169_13493</name>
</gene>
<organism evidence="2 3">
    <name type="scientific">Egretta garzetta</name>
    <name type="common">Little egret</name>
    <dbReference type="NCBI Taxonomy" id="188379"/>
    <lineage>
        <taxon>Eukaryota</taxon>
        <taxon>Metazoa</taxon>
        <taxon>Chordata</taxon>
        <taxon>Craniata</taxon>
        <taxon>Vertebrata</taxon>
        <taxon>Euteleostomi</taxon>
        <taxon>Archelosauria</taxon>
        <taxon>Archosauria</taxon>
        <taxon>Dinosauria</taxon>
        <taxon>Saurischia</taxon>
        <taxon>Theropoda</taxon>
        <taxon>Coelurosauria</taxon>
        <taxon>Aves</taxon>
        <taxon>Neognathae</taxon>
        <taxon>Neoaves</taxon>
        <taxon>Aequornithes</taxon>
        <taxon>Pelecaniformes</taxon>
        <taxon>Ardeidae</taxon>
        <taxon>Egretta</taxon>
    </lineage>
</organism>